<comment type="caution">
    <text evidence="5">The sequence shown here is derived from an EMBL/GenBank/DDBJ whole genome shotgun (WGS) entry which is preliminary data.</text>
</comment>
<dbReference type="GO" id="GO:0047617">
    <property type="term" value="F:fatty acyl-CoA hydrolase activity"/>
    <property type="evidence" value="ECO:0007669"/>
    <property type="project" value="InterPro"/>
</dbReference>
<evidence type="ECO:0000313" key="6">
    <source>
        <dbReference type="Proteomes" id="UP000482800"/>
    </source>
</evidence>
<reference evidence="5 6" key="2">
    <citation type="submission" date="2020-03" db="EMBL/GenBank/DDBJ databases">
        <authorList>
            <person name="Ichikawa N."/>
            <person name="Kimura A."/>
            <person name="Kitahashi Y."/>
            <person name="Uohara A."/>
        </authorList>
    </citation>
    <scope>NUCLEOTIDE SEQUENCE [LARGE SCALE GENOMIC DNA]</scope>
    <source>
        <strain evidence="5 6">NBRC 108639</strain>
    </source>
</reference>
<dbReference type="PANTHER" id="PTHR11066:SF34">
    <property type="entry name" value="ACYL-COENZYME A THIOESTERASE 8"/>
    <property type="match status" value="1"/>
</dbReference>
<dbReference type="InterPro" id="IPR029069">
    <property type="entry name" value="HotDog_dom_sf"/>
</dbReference>
<feature type="domain" description="Acyl-CoA thioesterase-like N-terminal HotDog" evidence="4">
    <location>
        <begin position="51"/>
        <end position="125"/>
    </location>
</feature>
<dbReference type="Pfam" id="PF02551">
    <property type="entry name" value="Acyl_CoA_thio"/>
    <property type="match status" value="1"/>
</dbReference>
<keyword evidence="2" id="KW-0378">Hydrolase</keyword>
<dbReference type="PANTHER" id="PTHR11066">
    <property type="entry name" value="ACYL-COA THIOESTERASE"/>
    <property type="match status" value="1"/>
</dbReference>
<keyword evidence="6" id="KW-1185">Reference proteome</keyword>
<dbReference type="AlphaFoldDB" id="A0A6V8KHA1"/>
<evidence type="ECO:0000259" key="4">
    <source>
        <dbReference type="Pfam" id="PF13622"/>
    </source>
</evidence>
<evidence type="ECO:0000259" key="3">
    <source>
        <dbReference type="Pfam" id="PF02551"/>
    </source>
</evidence>
<organism evidence="5 6">
    <name type="scientific">Phytohabitans houttuyneae</name>
    <dbReference type="NCBI Taxonomy" id="1076126"/>
    <lineage>
        <taxon>Bacteria</taxon>
        <taxon>Bacillati</taxon>
        <taxon>Actinomycetota</taxon>
        <taxon>Actinomycetes</taxon>
        <taxon>Micromonosporales</taxon>
        <taxon>Micromonosporaceae</taxon>
    </lineage>
</organism>
<dbReference type="InterPro" id="IPR042171">
    <property type="entry name" value="Acyl-CoA_hotdog"/>
</dbReference>
<dbReference type="EMBL" id="BLPF01000002">
    <property type="protein sequence ID" value="GFJ81386.1"/>
    <property type="molecule type" value="Genomic_DNA"/>
</dbReference>
<dbReference type="GO" id="GO:0009062">
    <property type="term" value="P:fatty acid catabolic process"/>
    <property type="evidence" value="ECO:0007669"/>
    <property type="project" value="TreeGrafter"/>
</dbReference>
<dbReference type="GO" id="GO:0006637">
    <property type="term" value="P:acyl-CoA metabolic process"/>
    <property type="evidence" value="ECO:0007669"/>
    <property type="project" value="InterPro"/>
</dbReference>
<dbReference type="Proteomes" id="UP000482800">
    <property type="component" value="Unassembled WGS sequence"/>
</dbReference>
<dbReference type="InterPro" id="IPR003703">
    <property type="entry name" value="Acyl_CoA_thio"/>
</dbReference>
<sequence length="312" mass="33565">MNGESAVDELVELLDLAPLAPDGEPTTMDPLVPVAGVFAGRGAARGPTRRYGGLIAAQALAAAGRTVRPGRPVHSLHAYFTRPGDSRRPITYAVETLRDGRSMSARRVVAIQRGTPIFFLSASFHDPDTGLEHEQPPPKVPAPDEVPTLAELLAGEPRRLAAVEHMLFAFDARYIGPPPWAQEAAEQVAGMPRQAWVRVAGKLPDDPLVHASALTFISDLPLLINSMVAGHEQEWGPADAGVSIDHTVWFHRPCRADEWLLYDCRSPWAAGGRGLATGRLYTTDGDLVATVAQEGLLRWHGGPARPPHQAAP</sequence>
<dbReference type="Pfam" id="PF13622">
    <property type="entry name" value="4HBT_3"/>
    <property type="match status" value="1"/>
</dbReference>
<evidence type="ECO:0000256" key="2">
    <source>
        <dbReference type="ARBA" id="ARBA00022801"/>
    </source>
</evidence>
<dbReference type="Gene3D" id="2.40.160.210">
    <property type="entry name" value="Acyl-CoA thioesterase, double hotdog domain"/>
    <property type="match status" value="1"/>
</dbReference>
<proteinExistence type="inferred from homology"/>
<feature type="domain" description="Acyl-CoA thioesterase 2 C-terminal" evidence="3">
    <location>
        <begin position="176"/>
        <end position="296"/>
    </location>
</feature>
<name>A0A6V8KHA1_9ACTN</name>
<protein>
    <submittedName>
        <fullName evidence="5">Acyl-CoA thioesterase II</fullName>
    </submittedName>
</protein>
<evidence type="ECO:0000256" key="1">
    <source>
        <dbReference type="ARBA" id="ARBA00006538"/>
    </source>
</evidence>
<accession>A0A6V8KHA1</accession>
<dbReference type="CDD" id="cd03444">
    <property type="entry name" value="Thioesterase_II_repeat1"/>
    <property type="match status" value="1"/>
</dbReference>
<reference evidence="5 6" key="1">
    <citation type="submission" date="2020-03" db="EMBL/GenBank/DDBJ databases">
        <title>Whole genome shotgun sequence of Phytohabitans houttuyneae NBRC 108639.</title>
        <authorList>
            <person name="Komaki H."/>
            <person name="Tamura T."/>
        </authorList>
    </citation>
    <scope>NUCLEOTIDE SEQUENCE [LARGE SCALE GENOMIC DNA]</scope>
    <source>
        <strain evidence="5 6">NBRC 108639</strain>
    </source>
</reference>
<dbReference type="CDD" id="cd03445">
    <property type="entry name" value="Thioesterase_II_repeat2"/>
    <property type="match status" value="1"/>
</dbReference>
<dbReference type="SUPFAM" id="SSF54637">
    <property type="entry name" value="Thioesterase/thiol ester dehydrase-isomerase"/>
    <property type="match status" value="2"/>
</dbReference>
<comment type="similarity">
    <text evidence="1">Belongs to the C/M/P thioester hydrolase family.</text>
</comment>
<dbReference type="InterPro" id="IPR025652">
    <property type="entry name" value="TesB_C"/>
</dbReference>
<gene>
    <name evidence="5" type="primary">tesB_2</name>
    <name evidence="5" type="ORF">Phou_055660</name>
</gene>
<dbReference type="InterPro" id="IPR049449">
    <property type="entry name" value="TesB_ACOT8-like_N"/>
</dbReference>
<evidence type="ECO:0000313" key="5">
    <source>
        <dbReference type="EMBL" id="GFJ81386.1"/>
    </source>
</evidence>
<dbReference type="RefSeq" id="WP_173060510.1">
    <property type="nucleotide sequence ID" value="NZ_BAABGO010000019.1"/>
</dbReference>